<sequence length="570" mass="62222">MYDLIIKNARVCDGTGAPAYRGAVAVSDGLITAVGTRIDGDARRVVDAGGNVLAPGFIDPHTHFDAQITWDGLATPSLEHGVTTVINGNCSLTMAPVRAEHRDFVGAVFRQIEEMPAAAFDAGMRWNWETFEEYLGAFRDNLGINVATLAGHSMLRLWVMGEAARERAATEDEVVRMQGLLRECLQAGALGMSTSWVDIDHEHRPVPCRLAAPEELDALCAVLGEAGAVMQVVPEFWDPDLLCTRIDILGELSRRHHITVSFSPLFDSNATPELVPRALERVRLQTAYGARIVPQMQSRPIDVTFEFDVPTSVFSTRPTWWATILKPAAETLADFQNPDIREQLVAEAYNAMHPIAMEVHFPDFIVSRCELEKNRPLEGRTLRDIAAERGCDPVELMLDLAVEENLRTCFSAVAVGHDNLERISGPISDPLVQVGSGDGGAHVTRFATYGDTGYLISRFVRQAGAMSLERAVYKLTGQIADNWGLADRGRLRPGLAADLVLFDPDTLDRGPEIAVQDLPGEGYRYIRRATGIEQVYVNGLLAYSGAQGYSNERGGCIVAGQGSVPGRRAA</sequence>
<dbReference type="InterPro" id="IPR023100">
    <property type="entry name" value="D-aminoacylase_insert_dom_sf"/>
</dbReference>
<evidence type="ECO:0000313" key="3">
    <source>
        <dbReference type="Proteomes" id="UP000321039"/>
    </source>
</evidence>
<dbReference type="Gene3D" id="2.30.40.10">
    <property type="entry name" value="Urease, subunit C, domain 1"/>
    <property type="match status" value="1"/>
</dbReference>
<accession>A0A5C9A8W0</accession>
<dbReference type="GO" id="GO:0016811">
    <property type="term" value="F:hydrolase activity, acting on carbon-nitrogen (but not peptide) bonds, in linear amides"/>
    <property type="evidence" value="ECO:0007669"/>
    <property type="project" value="InterPro"/>
</dbReference>
<name>A0A5C9A8W0_9GAMM</name>
<reference evidence="2 3" key="1">
    <citation type="submission" date="2019-08" db="EMBL/GenBank/DDBJ databases">
        <title>Parahaliea maris sp. nov., isolated from the surface seawater.</title>
        <authorList>
            <person name="Liu Y."/>
        </authorList>
    </citation>
    <scope>NUCLEOTIDE SEQUENCE [LARGE SCALE GENOMIC DNA]</scope>
    <source>
        <strain evidence="2 3">HSLHS9</strain>
    </source>
</reference>
<organism evidence="2 3">
    <name type="scientific">Parahaliea maris</name>
    <dbReference type="NCBI Taxonomy" id="2716870"/>
    <lineage>
        <taxon>Bacteria</taxon>
        <taxon>Pseudomonadati</taxon>
        <taxon>Pseudomonadota</taxon>
        <taxon>Gammaproteobacteria</taxon>
        <taxon>Cellvibrionales</taxon>
        <taxon>Halieaceae</taxon>
        <taxon>Parahaliea</taxon>
    </lineage>
</organism>
<dbReference type="SUPFAM" id="SSF51556">
    <property type="entry name" value="Metallo-dependent hydrolases"/>
    <property type="match status" value="1"/>
</dbReference>
<dbReference type="Gene3D" id="3.30.1490.130">
    <property type="entry name" value="D-aminoacylase. Domain 3"/>
    <property type="match status" value="1"/>
</dbReference>
<dbReference type="SUPFAM" id="SSF51338">
    <property type="entry name" value="Composite domain of metallo-dependent hydrolases"/>
    <property type="match status" value="1"/>
</dbReference>
<dbReference type="PANTHER" id="PTHR11647">
    <property type="entry name" value="HYDRANTOINASE/DIHYDROPYRIMIDINASE FAMILY MEMBER"/>
    <property type="match status" value="1"/>
</dbReference>
<proteinExistence type="predicted"/>
<dbReference type="InterPro" id="IPR032466">
    <property type="entry name" value="Metal_Hydrolase"/>
</dbReference>
<dbReference type="GO" id="GO:0016812">
    <property type="term" value="F:hydrolase activity, acting on carbon-nitrogen (but not peptide) bonds, in cyclic amides"/>
    <property type="evidence" value="ECO:0007669"/>
    <property type="project" value="TreeGrafter"/>
</dbReference>
<dbReference type="EMBL" id="VRZA01000001">
    <property type="protein sequence ID" value="TXS96492.1"/>
    <property type="molecule type" value="Genomic_DNA"/>
</dbReference>
<gene>
    <name evidence="2" type="ORF">FV139_03155</name>
</gene>
<dbReference type="InterPro" id="IPR011059">
    <property type="entry name" value="Metal-dep_hydrolase_composite"/>
</dbReference>
<evidence type="ECO:0000259" key="1">
    <source>
        <dbReference type="Pfam" id="PF07969"/>
    </source>
</evidence>
<dbReference type="Pfam" id="PF07969">
    <property type="entry name" value="Amidohydro_3"/>
    <property type="match status" value="2"/>
</dbReference>
<dbReference type="RefSeq" id="WP_148066764.1">
    <property type="nucleotide sequence ID" value="NZ_VRZA01000001.1"/>
</dbReference>
<dbReference type="Gene3D" id="3.20.20.140">
    <property type="entry name" value="Metal-dependent hydrolases"/>
    <property type="match status" value="2"/>
</dbReference>
<evidence type="ECO:0000313" key="2">
    <source>
        <dbReference type="EMBL" id="TXS96492.1"/>
    </source>
</evidence>
<dbReference type="GO" id="GO:0005829">
    <property type="term" value="C:cytosol"/>
    <property type="evidence" value="ECO:0007669"/>
    <property type="project" value="TreeGrafter"/>
</dbReference>
<protein>
    <submittedName>
        <fullName evidence="2">Amidohydrolase family protein</fullName>
    </submittedName>
</protein>
<dbReference type="InterPro" id="IPR013108">
    <property type="entry name" value="Amidohydro_3"/>
</dbReference>
<keyword evidence="2" id="KW-0378">Hydrolase</keyword>
<dbReference type="PANTHER" id="PTHR11647:SF1">
    <property type="entry name" value="COLLAPSIN RESPONSE MEDIATOR PROTEIN"/>
    <property type="match status" value="1"/>
</dbReference>
<dbReference type="InterPro" id="IPR050378">
    <property type="entry name" value="Metallo-dep_Hydrolases_sf"/>
</dbReference>
<dbReference type="AlphaFoldDB" id="A0A5C9A8W0"/>
<dbReference type="Proteomes" id="UP000321039">
    <property type="component" value="Unassembled WGS sequence"/>
</dbReference>
<comment type="caution">
    <text evidence="2">The sequence shown here is derived from an EMBL/GenBank/DDBJ whole genome shotgun (WGS) entry which is preliminary data.</text>
</comment>
<keyword evidence="3" id="KW-1185">Reference proteome</keyword>
<feature type="domain" description="Amidohydrolase 3" evidence="1">
    <location>
        <begin position="370"/>
        <end position="539"/>
    </location>
</feature>
<feature type="domain" description="Amidohydrolase 3" evidence="1">
    <location>
        <begin position="44"/>
        <end position="226"/>
    </location>
</feature>